<organism evidence="2 3">
    <name type="scientific">Dietzia aurantiaca</name>
    <dbReference type="NCBI Taxonomy" id="983873"/>
    <lineage>
        <taxon>Bacteria</taxon>
        <taxon>Bacillati</taxon>
        <taxon>Actinomycetota</taxon>
        <taxon>Actinomycetes</taxon>
        <taxon>Mycobacteriales</taxon>
        <taxon>Dietziaceae</taxon>
        <taxon>Dietzia</taxon>
    </lineage>
</organism>
<protein>
    <submittedName>
        <fullName evidence="2">Uncharacterized protein</fullName>
    </submittedName>
</protein>
<dbReference type="RefSeq" id="WP_344992917.1">
    <property type="nucleotide sequence ID" value="NZ_BAABCD010000020.1"/>
</dbReference>
<accession>A0ABV9PVD1</accession>
<sequence>MPTVTQDTAVDGADRPAVPDPAARIRRLLTASPDVATPTAAPATAATTAPPDPTGLLAAALARFDAPVDLRVRGGLGSGRRTLAAALRARGGWRVSVDDIDVLAAPIARPAAAPDIEILCLRTAPCRHEEAWVRRPRRHPLLVVATGLYDDDNAAHPTDTHHSAAPPRWARGLPTVDAREPEHRSVDAVIAFVERAMDSLADSRVARLEAELERLAVHAEVGELAEAALCALEI</sequence>
<gene>
    <name evidence="2" type="ORF">ACFO7U_16780</name>
</gene>
<keyword evidence="3" id="KW-1185">Reference proteome</keyword>
<proteinExistence type="predicted"/>
<dbReference type="Proteomes" id="UP001595836">
    <property type="component" value="Unassembled WGS sequence"/>
</dbReference>
<comment type="caution">
    <text evidence="2">The sequence shown here is derived from an EMBL/GenBank/DDBJ whole genome shotgun (WGS) entry which is preliminary data.</text>
</comment>
<feature type="region of interest" description="Disordered" evidence="1">
    <location>
        <begin position="31"/>
        <end position="51"/>
    </location>
</feature>
<evidence type="ECO:0000313" key="2">
    <source>
        <dbReference type="EMBL" id="MFC4756429.1"/>
    </source>
</evidence>
<name>A0ABV9PVD1_9ACTN</name>
<evidence type="ECO:0000256" key="1">
    <source>
        <dbReference type="SAM" id="MobiDB-lite"/>
    </source>
</evidence>
<evidence type="ECO:0000313" key="3">
    <source>
        <dbReference type="Proteomes" id="UP001595836"/>
    </source>
</evidence>
<dbReference type="EMBL" id="JBHSHP010000060">
    <property type="protein sequence ID" value="MFC4756429.1"/>
    <property type="molecule type" value="Genomic_DNA"/>
</dbReference>
<reference evidence="3" key="1">
    <citation type="journal article" date="2019" name="Int. J. Syst. Evol. Microbiol.">
        <title>The Global Catalogue of Microorganisms (GCM) 10K type strain sequencing project: providing services to taxonomists for standard genome sequencing and annotation.</title>
        <authorList>
            <consortium name="The Broad Institute Genomics Platform"/>
            <consortium name="The Broad Institute Genome Sequencing Center for Infectious Disease"/>
            <person name="Wu L."/>
            <person name="Ma J."/>
        </authorList>
    </citation>
    <scope>NUCLEOTIDE SEQUENCE [LARGE SCALE GENOMIC DNA]</scope>
    <source>
        <strain evidence="3">JCM 11882</strain>
    </source>
</reference>